<feature type="transmembrane region" description="Helical" evidence="1">
    <location>
        <begin position="91"/>
        <end position="109"/>
    </location>
</feature>
<dbReference type="GeneID" id="89511913"/>
<dbReference type="PANTHER" id="PTHR37314">
    <property type="entry name" value="SLR0142 PROTEIN"/>
    <property type="match status" value="1"/>
</dbReference>
<evidence type="ECO:0000313" key="2">
    <source>
        <dbReference type="EMBL" id="SHI13808.1"/>
    </source>
</evidence>
<feature type="transmembrane region" description="Helical" evidence="1">
    <location>
        <begin position="115"/>
        <end position="133"/>
    </location>
</feature>
<dbReference type="EMBL" id="FQXK01000012">
    <property type="protein sequence ID" value="SHI13808.1"/>
    <property type="molecule type" value="Genomic_DNA"/>
</dbReference>
<gene>
    <name evidence="2" type="ORF">SAMN02745229_01648</name>
</gene>
<dbReference type="AlphaFoldDB" id="A0A1M5YPK5"/>
<proteinExistence type="predicted"/>
<dbReference type="InterPro" id="IPR010699">
    <property type="entry name" value="DUF1275"/>
</dbReference>
<organism evidence="2 3">
    <name type="scientific">Butyrivibrio fibrisolvens DSM 3071</name>
    <dbReference type="NCBI Taxonomy" id="1121131"/>
    <lineage>
        <taxon>Bacteria</taxon>
        <taxon>Bacillati</taxon>
        <taxon>Bacillota</taxon>
        <taxon>Clostridia</taxon>
        <taxon>Lachnospirales</taxon>
        <taxon>Lachnospiraceae</taxon>
        <taxon>Butyrivibrio</taxon>
    </lineage>
</organism>
<evidence type="ECO:0000313" key="3">
    <source>
        <dbReference type="Proteomes" id="UP000184278"/>
    </source>
</evidence>
<name>A0A1M5YPK5_BUTFI</name>
<dbReference type="STRING" id="1121131.SAMN02745229_01648"/>
<reference evidence="3" key="1">
    <citation type="submission" date="2016-11" db="EMBL/GenBank/DDBJ databases">
        <authorList>
            <person name="Varghese N."/>
            <person name="Submissions S."/>
        </authorList>
    </citation>
    <scope>NUCLEOTIDE SEQUENCE [LARGE SCALE GENOMIC DNA]</scope>
    <source>
        <strain evidence="3">DSM 3071</strain>
    </source>
</reference>
<evidence type="ECO:0000256" key="1">
    <source>
        <dbReference type="SAM" id="Phobius"/>
    </source>
</evidence>
<protein>
    <submittedName>
        <fullName evidence="2">Uncharacterized membrane protein YoaK, UPF0700 family</fullName>
    </submittedName>
</protein>
<keyword evidence="1" id="KW-1133">Transmembrane helix</keyword>
<dbReference type="PANTHER" id="PTHR37314:SF4">
    <property type="entry name" value="UPF0700 TRANSMEMBRANE PROTEIN YOAK"/>
    <property type="match status" value="1"/>
</dbReference>
<keyword evidence="1" id="KW-0812">Transmembrane</keyword>
<keyword evidence="3" id="KW-1185">Reference proteome</keyword>
<accession>A0A1M5YPK5</accession>
<sequence>MKTQRQMSESMLLAVILAIAGGFMDAYSYICRGGVFANAETGNIVLMAINLSNLHITKALQYLIPITAFALGVVVSEVIRLKNNEQGMFHWRQISLLIEIIALVISAFMPQSMNLIVNSLISFTCGTQVATFAKFHGYAMATTMCTGNLRSGTQSLSQYFIHKDRKMLSKALMYYGCIAFFIVGAIIGKYTSDIYQEKAILAASVLLFAAFIMMFVDRTSLNKFKL</sequence>
<dbReference type="RefSeq" id="WP_073386927.1">
    <property type="nucleotide sequence ID" value="NZ_FQXK01000012.1"/>
</dbReference>
<keyword evidence="1" id="KW-0472">Membrane</keyword>
<dbReference type="Pfam" id="PF06912">
    <property type="entry name" value="DUF1275"/>
    <property type="match status" value="1"/>
</dbReference>
<feature type="transmembrane region" description="Helical" evidence="1">
    <location>
        <begin position="172"/>
        <end position="192"/>
    </location>
</feature>
<feature type="transmembrane region" description="Helical" evidence="1">
    <location>
        <begin position="198"/>
        <end position="216"/>
    </location>
</feature>
<feature type="transmembrane region" description="Helical" evidence="1">
    <location>
        <begin position="59"/>
        <end position="79"/>
    </location>
</feature>
<dbReference type="OrthoDB" id="7057004at2"/>
<dbReference type="Proteomes" id="UP000184278">
    <property type="component" value="Unassembled WGS sequence"/>
</dbReference>